<evidence type="ECO:0000256" key="4">
    <source>
        <dbReference type="ARBA" id="ARBA00012513"/>
    </source>
</evidence>
<evidence type="ECO:0000256" key="6">
    <source>
        <dbReference type="ARBA" id="ARBA00022527"/>
    </source>
</evidence>
<dbReference type="CDD" id="cd06899">
    <property type="entry name" value="lectin_legume_LecRK_Arcelin_ConA"/>
    <property type="match status" value="1"/>
</dbReference>
<evidence type="ECO:0000256" key="5">
    <source>
        <dbReference type="ARBA" id="ARBA00022475"/>
    </source>
</evidence>
<reference evidence="22 23" key="1">
    <citation type="submission" date="2023-12" db="EMBL/GenBank/DDBJ databases">
        <title>A high-quality genome assembly for Dillenia turbinata (Dilleniales).</title>
        <authorList>
            <person name="Chanderbali A."/>
        </authorList>
    </citation>
    <scope>NUCLEOTIDE SEQUENCE [LARGE SCALE GENOMIC DNA]</scope>
    <source>
        <strain evidence="22">LSX21</strain>
        <tissue evidence="22">Leaf</tissue>
    </source>
</reference>
<dbReference type="InterPro" id="IPR050528">
    <property type="entry name" value="L-type_Lectin-RKs"/>
</dbReference>
<evidence type="ECO:0000256" key="14">
    <source>
        <dbReference type="ARBA" id="ARBA00022989"/>
    </source>
</evidence>
<dbReference type="InterPro" id="IPR011009">
    <property type="entry name" value="Kinase-like_dom_sf"/>
</dbReference>
<evidence type="ECO:0000256" key="12">
    <source>
        <dbReference type="ARBA" id="ARBA00022777"/>
    </source>
</evidence>
<keyword evidence="9" id="KW-0732">Signal</keyword>
<evidence type="ECO:0000256" key="9">
    <source>
        <dbReference type="ARBA" id="ARBA00022729"/>
    </source>
</evidence>
<feature type="domain" description="Protein kinase" evidence="21">
    <location>
        <begin position="423"/>
        <end position="694"/>
    </location>
</feature>
<accession>A0AAN8V319</accession>
<evidence type="ECO:0000313" key="23">
    <source>
        <dbReference type="Proteomes" id="UP001370490"/>
    </source>
</evidence>
<keyword evidence="6" id="KW-0723">Serine/threonine-protein kinase</keyword>
<keyword evidence="16" id="KW-0675">Receptor</keyword>
<dbReference type="FunFam" id="3.30.200.20:FF:000178">
    <property type="entry name" value="serine/threonine-protein kinase PBS1-like"/>
    <property type="match status" value="1"/>
</dbReference>
<feature type="transmembrane region" description="Helical" evidence="20">
    <location>
        <begin position="357"/>
        <end position="380"/>
    </location>
</feature>
<evidence type="ECO:0000256" key="16">
    <source>
        <dbReference type="ARBA" id="ARBA00023170"/>
    </source>
</evidence>
<evidence type="ECO:0000256" key="17">
    <source>
        <dbReference type="ARBA" id="ARBA00023180"/>
    </source>
</evidence>
<dbReference type="InterPro" id="IPR036779">
    <property type="entry name" value="LysM_dom_sf"/>
</dbReference>
<evidence type="ECO:0000256" key="7">
    <source>
        <dbReference type="ARBA" id="ARBA00022679"/>
    </source>
</evidence>
<keyword evidence="12 22" id="KW-0418">Kinase</keyword>
<comment type="similarity">
    <text evidence="3">In the C-terminal section; belongs to the protein kinase superfamily. Ser/Thr protein kinase family.</text>
</comment>
<dbReference type="SMART" id="SM00220">
    <property type="entry name" value="S_TKc"/>
    <property type="match status" value="1"/>
</dbReference>
<dbReference type="Pfam" id="PF00069">
    <property type="entry name" value="Pkinase"/>
    <property type="match status" value="1"/>
</dbReference>
<keyword evidence="14 20" id="KW-1133">Transmembrane helix</keyword>
<organism evidence="22 23">
    <name type="scientific">Dillenia turbinata</name>
    <dbReference type="NCBI Taxonomy" id="194707"/>
    <lineage>
        <taxon>Eukaryota</taxon>
        <taxon>Viridiplantae</taxon>
        <taxon>Streptophyta</taxon>
        <taxon>Embryophyta</taxon>
        <taxon>Tracheophyta</taxon>
        <taxon>Spermatophyta</taxon>
        <taxon>Magnoliopsida</taxon>
        <taxon>eudicotyledons</taxon>
        <taxon>Gunneridae</taxon>
        <taxon>Pentapetalae</taxon>
        <taxon>Dilleniales</taxon>
        <taxon>Dilleniaceae</taxon>
        <taxon>Dillenia</taxon>
    </lineage>
</organism>
<dbReference type="Gene3D" id="1.10.510.10">
    <property type="entry name" value="Transferase(Phosphotransferase) domain 1"/>
    <property type="match status" value="1"/>
</dbReference>
<dbReference type="GO" id="GO:0005886">
    <property type="term" value="C:plasma membrane"/>
    <property type="evidence" value="ECO:0007669"/>
    <property type="project" value="UniProtKB-SubCell"/>
</dbReference>
<dbReference type="Pfam" id="PF00139">
    <property type="entry name" value="Lectin_legB"/>
    <property type="match status" value="1"/>
</dbReference>
<comment type="caution">
    <text evidence="22">The sequence shown here is derived from an EMBL/GenBank/DDBJ whole genome shotgun (WGS) entry which is preliminary data.</text>
</comment>
<evidence type="ECO:0000259" key="21">
    <source>
        <dbReference type="PROSITE" id="PS50011"/>
    </source>
</evidence>
<sequence>MGIETVAQIWSPQLLAGSRLIHLAHGLQNSTRDIWGELLARVEAGDTPLTICIRIYANLSMTATLNRLENPSLIHVGDILFIPGPGRLMAVSFLLLKNLNDNPCYGSVNASSFSFESFGPESCSSEGELICMGSAIVDNGILNITPQLEERNEVGRILYRHPVTVWPAMISTTFTVRISKYPNSTSSGDGMAFIIAQDNHPSPENSYGLFMGILNRTTQGLKQLAVELDTFMNEFDIDDNHIAIDTNSIIRPVAMKSLNSTGIDLKSGQKIKIRIDYDGWNKYLRIYVAYLGGPFIGFLNQSIKMSDTVPSSVYVGFTGSTGTVSESHEVFDWNFTSTPLPDYSLRYKPQKGNKIKAILLIMTLVVLGLLLIVTCTVPCIRRWCTRRNEKHKSKGDIESLTKSACNAPNMFTYKQLSKATSNFSKDNLLGTGGFGSVYKGILAEPSATIAVKKFSATSLQGEREYLAEICTIGRLRHKNLVQLKGWCHESEHLLLVYDYMANASLDRFIGKQCLVWNIRYKILTGLASALLYLHEECGNPMVHRDVKPNNVMLDSDFDAHLGDFGLARLLQNEASVTTRVAGTPGYVAPEVSFTGKATPESDVYSFGMVVLEVVCGKRSRTFSDDDSMVDHVWNLHEKNALLECVDKMLEQNFDEEQARRCLLVGLACLHPDSKHRPRMRKVVQIFMNLNEPLMDLPDSRPKSVHLSLGCSSVSTTIGFGSGSSSTPTGFGSSTSNSTTL</sequence>
<evidence type="ECO:0000256" key="18">
    <source>
        <dbReference type="PROSITE-ProRule" id="PRU10141"/>
    </source>
</evidence>
<feature type="region of interest" description="Disordered" evidence="19">
    <location>
        <begin position="721"/>
        <end position="740"/>
    </location>
</feature>
<proteinExistence type="inferred from homology"/>
<dbReference type="InterPro" id="IPR001220">
    <property type="entry name" value="Legume_lectin_dom"/>
</dbReference>
<dbReference type="SUPFAM" id="SSF49899">
    <property type="entry name" value="Concanavalin A-like lectins/glucanases"/>
    <property type="match status" value="1"/>
</dbReference>
<evidence type="ECO:0000256" key="2">
    <source>
        <dbReference type="ARBA" id="ARBA00008536"/>
    </source>
</evidence>
<evidence type="ECO:0000256" key="20">
    <source>
        <dbReference type="SAM" id="Phobius"/>
    </source>
</evidence>
<gene>
    <name evidence="22" type="ORF">RJ641_006124</name>
</gene>
<evidence type="ECO:0000256" key="19">
    <source>
        <dbReference type="SAM" id="MobiDB-lite"/>
    </source>
</evidence>
<evidence type="ECO:0000256" key="11">
    <source>
        <dbReference type="ARBA" id="ARBA00022741"/>
    </source>
</evidence>
<dbReference type="SUPFAM" id="SSF56112">
    <property type="entry name" value="Protein kinase-like (PK-like)"/>
    <property type="match status" value="1"/>
</dbReference>
<dbReference type="InterPro" id="IPR000719">
    <property type="entry name" value="Prot_kinase_dom"/>
</dbReference>
<dbReference type="PROSITE" id="PS00107">
    <property type="entry name" value="PROTEIN_KINASE_ATP"/>
    <property type="match status" value="1"/>
</dbReference>
<keyword evidence="11 18" id="KW-0547">Nucleotide-binding</keyword>
<keyword evidence="17" id="KW-0325">Glycoprotein</keyword>
<dbReference type="PROSITE" id="PS00108">
    <property type="entry name" value="PROTEIN_KINASE_ST"/>
    <property type="match status" value="1"/>
</dbReference>
<keyword evidence="8 20" id="KW-0812">Transmembrane</keyword>
<dbReference type="PROSITE" id="PS00307">
    <property type="entry name" value="LECTIN_LEGUME_BETA"/>
    <property type="match status" value="1"/>
</dbReference>
<evidence type="ECO:0000256" key="8">
    <source>
        <dbReference type="ARBA" id="ARBA00022692"/>
    </source>
</evidence>
<protein>
    <recommendedName>
        <fullName evidence="4">non-specific serine/threonine protein kinase</fullName>
        <ecNumber evidence="4">2.7.11.1</ecNumber>
    </recommendedName>
</protein>
<name>A0AAN8V319_9MAGN</name>
<dbReference type="Gene3D" id="3.30.200.20">
    <property type="entry name" value="Phosphorylase Kinase, domain 1"/>
    <property type="match status" value="1"/>
</dbReference>
<dbReference type="InterPro" id="IPR019825">
    <property type="entry name" value="Lectin_legB_Mn/Ca_BS"/>
</dbReference>
<dbReference type="FunFam" id="1.10.510.10:FF:001026">
    <property type="entry name" value="probable L-type lectin-domain containing receptor kinase S.5"/>
    <property type="match status" value="1"/>
</dbReference>
<comment type="subcellular location">
    <subcellularLocation>
        <location evidence="1">Cell membrane</location>
        <topology evidence="1">Single-pass type I membrane protein</topology>
    </subcellularLocation>
</comment>
<keyword evidence="5" id="KW-1003">Cell membrane</keyword>
<dbReference type="InterPro" id="IPR017441">
    <property type="entry name" value="Protein_kinase_ATP_BS"/>
</dbReference>
<dbReference type="Proteomes" id="UP001370490">
    <property type="component" value="Unassembled WGS sequence"/>
</dbReference>
<dbReference type="Gene3D" id="2.60.120.200">
    <property type="match status" value="1"/>
</dbReference>
<dbReference type="GO" id="GO:0030246">
    <property type="term" value="F:carbohydrate binding"/>
    <property type="evidence" value="ECO:0007669"/>
    <property type="project" value="UniProtKB-KW"/>
</dbReference>
<feature type="binding site" evidence="18">
    <location>
        <position position="453"/>
    </location>
    <ligand>
        <name>ATP</name>
        <dbReference type="ChEBI" id="CHEBI:30616"/>
    </ligand>
</feature>
<evidence type="ECO:0000256" key="15">
    <source>
        <dbReference type="ARBA" id="ARBA00023136"/>
    </source>
</evidence>
<evidence type="ECO:0000256" key="10">
    <source>
        <dbReference type="ARBA" id="ARBA00022734"/>
    </source>
</evidence>
<dbReference type="GO" id="GO:0004674">
    <property type="term" value="F:protein serine/threonine kinase activity"/>
    <property type="evidence" value="ECO:0007669"/>
    <property type="project" value="UniProtKB-KW"/>
</dbReference>
<dbReference type="PROSITE" id="PS50011">
    <property type="entry name" value="PROTEIN_KINASE_DOM"/>
    <property type="match status" value="1"/>
</dbReference>
<keyword evidence="13 18" id="KW-0067">ATP-binding</keyword>
<evidence type="ECO:0000256" key="3">
    <source>
        <dbReference type="ARBA" id="ARBA00010217"/>
    </source>
</evidence>
<dbReference type="AlphaFoldDB" id="A0AAN8V319"/>
<dbReference type="InterPro" id="IPR013320">
    <property type="entry name" value="ConA-like_dom_sf"/>
</dbReference>
<keyword evidence="23" id="KW-1185">Reference proteome</keyword>
<keyword evidence="10" id="KW-0430">Lectin</keyword>
<dbReference type="EMBL" id="JBAMMX010000014">
    <property type="protein sequence ID" value="KAK6927533.1"/>
    <property type="molecule type" value="Genomic_DNA"/>
</dbReference>
<keyword evidence="7" id="KW-0808">Transferase</keyword>
<keyword evidence="15 20" id="KW-0472">Membrane</keyword>
<evidence type="ECO:0000256" key="13">
    <source>
        <dbReference type="ARBA" id="ARBA00022840"/>
    </source>
</evidence>
<dbReference type="EC" id="2.7.11.1" evidence="4"/>
<evidence type="ECO:0000256" key="1">
    <source>
        <dbReference type="ARBA" id="ARBA00004251"/>
    </source>
</evidence>
<evidence type="ECO:0000313" key="22">
    <source>
        <dbReference type="EMBL" id="KAK6927533.1"/>
    </source>
</evidence>
<dbReference type="GO" id="GO:0005524">
    <property type="term" value="F:ATP binding"/>
    <property type="evidence" value="ECO:0007669"/>
    <property type="project" value="UniProtKB-UniRule"/>
</dbReference>
<dbReference type="PANTHER" id="PTHR27007">
    <property type="match status" value="1"/>
</dbReference>
<dbReference type="InterPro" id="IPR008271">
    <property type="entry name" value="Ser/Thr_kinase_AS"/>
</dbReference>
<dbReference type="Gene3D" id="3.10.350.10">
    <property type="entry name" value="LysM domain"/>
    <property type="match status" value="1"/>
</dbReference>
<comment type="similarity">
    <text evidence="2">In the N-terminal section; belongs to the leguminous lectin family.</text>
</comment>